<dbReference type="InterPro" id="IPR021515">
    <property type="entry name" value="DUF3177"/>
</dbReference>
<dbReference type="KEGG" id="cwa:CwatDRAFT_3561"/>
<evidence type="ECO:0000313" key="2">
    <source>
        <dbReference type="EMBL" id="EAM50535.1"/>
    </source>
</evidence>
<dbReference type="OrthoDB" id="517164at2"/>
<feature type="transmembrane region" description="Helical" evidence="1">
    <location>
        <begin position="78"/>
        <end position="99"/>
    </location>
</feature>
<comment type="caution">
    <text evidence="2">The sequence shown here is derived from an EMBL/GenBank/DDBJ whole genome shotgun (WGS) entry which is preliminary data.</text>
</comment>
<dbReference type="Pfam" id="PF11375">
    <property type="entry name" value="DUF3177"/>
    <property type="match status" value="1"/>
</dbReference>
<accession>Q4C335</accession>
<name>Q4C335_CROWT</name>
<sequence>MADLWFQPFIWTDYRLAIVFTVIIPLVLSIWALLKRVDAIGRLFIIYWRVASLLLITVYLLAPGWVGENSPFEAFCGQAGFITALSARILIPISLWFWVDLNDEIKDLPGSFLKLMVTSWRWAITVYGSIGAMVHVPFLSCAFSQSTLESQFCQVWIQPPVGYWSLVHGDATPAFMGFMGLLGLSIYLLYFAYFLFIRLAKQGRSALEQ</sequence>
<proteinExistence type="predicted"/>
<dbReference type="AlphaFoldDB" id="Q4C335"/>
<evidence type="ECO:0000256" key="1">
    <source>
        <dbReference type="SAM" id="Phobius"/>
    </source>
</evidence>
<dbReference type="Proteomes" id="UP000003922">
    <property type="component" value="Unassembled WGS sequence"/>
</dbReference>
<keyword evidence="1" id="KW-0472">Membrane</keyword>
<reference evidence="2" key="2">
    <citation type="submission" date="2005-06" db="EMBL/GenBank/DDBJ databases">
        <title>Sequencing of the draft genome and assembly of Crocosphaera watsonii WH 8501.</title>
        <authorList>
            <consortium name="US DOE Joint Genome Institute (JGI-PGF)"/>
            <person name="Copeland A."/>
            <person name="Lucas S."/>
            <person name="Lapidus A."/>
            <person name="Barry K."/>
            <person name="Detter C."/>
            <person name="Glavina T."/>
            <person name="Hammon N."/>
            <person name="Israni S."/>
            <person name="Pitluck S."/>
            <person name="Richardson P."/>
        </authorList>
    </citation>
    <scope>NUCLEOTIDE SEQUENCE [LARGE SCALE GENOMIC DNA]</scope>
    <source>
        <strain evidence="2">WH 8501</strain>
    </source>
</reference>
<protein>
    <submittedName>
        <fullName evidence="2">Uncharacterized protein</fullName>
    </submittedName>
</protein>
<feature type="transmembrane region" description="Helical" evidence="1">
    <location>
        <begin position="120"/>
        <end position="140"/>
    </location>
</feature>
<keyword evidence="3" id="KW-1185">Reference proteome</keyword>
<dbReference type="RefSeq" id="WP_007305763.1">
    <property type="nucleotide sequence ID" value="NZ_AADV02000023.1"/>
</dbReference>
<feature type="transmembrane region" description="Helical" evidence="1">
    <location>
        <begin position="14"/>
        <end position="34"/>
    </location>
</feature>
<feature type="transmembrane region" description="Helical" evidence="1">
    <location>
        <begin position="174"/>
        <end position="196"/>
    </location>
</feature>
<reference evidence="2" key="3">
    <citation type="submission" date="2016-12" db="EMBL/GenBank/DDBJ databases">
        <title>Annotation of the draft genome assembly of Crocosphaera watsonii WH 8501.</title>
        <authorList>
            <consortium name="US DOE Joint Genome Institute (JGI-ORNL)"/>
            <person name="Larimer F."/>
            <person name="Land M."/>
        </authorList>
    </citation>
    <scope>NUCLEOTIDE SEQUENCE</scope>
    <source>
        <strain evidence="2">WH 8501</strain>
    </source>
</reference>
<reference evidence="2" key="1">
    <citation type="submission" date="2004-02" db="EMBL/GenBank/DDBJ databases">
        <authorList>
            <consortium name="DOE Joint Genome Institute"/>
        </authorList>
    </citation>
    <scope>NUCLEOTIDE SEQUENCE [LARGE SCALE GENOMIC DNA]</scope>
    <source>
        <strain evidence="2">WH 8501</strain>
    </source>
</reference>
<keyword evidence="1" id="KW-1133">Transmembrane helix</keyword>
<gene>
    <name evidence="2" type="ORF">CwatDRAFT_3561</name>
</gene>
<evidence type="ECO:0000313" key="3">
    <source>
        <dbReference type="Proteomes" id="UP000003922"/>
    </source>
</evidence>
<keyword evidence="1" id="KW-0812">Transmembrane</keyword>
<feature type="transmembrane region" description="Helical" evidence="1">
    <location>
        <begin position="46"/>
        <end position="66"/>
    </location>
</feature>
<dbReference type="EMBL" id="AADV02000023">
    <property type="protein sequence ID" value="EAM50535.1"/>
    <property type="molecule type" value="Genomic_DNA"/>
</dbReference>
<organism evidence="2 3">
    <name type="scientific">Crocosphaera watsonii WH 8501</name>
    <dbReference type="NCBI Taxonomy" id="165597"/>
    <lineage>
        <taxon>Bacteria</taxon>
        <taxon>Bacillati</taxon>
        <taxon>Cyanobacteriota</taxon>
        <taxon>Cyanophyceae</taxon>
        <taxon>Oscillatoriophycideae</taxon>
        <taxon>Chroococcales</taxon>
        <taxon>Aphanothecaceae</taxon>
        <taxon>Crocosphaera</taxon>
    </lineage>
</organism>